<name>A0A644XX36_9ZZZZ</name>
<evidence type="ECO:0000256" key="3">
    <source>
        <dbReference type="SAM" id="MobiDB-lite"/>
    </source>
</evidence>
<dbReference type="InterPro" id="IPR011055">
    <property type="entry name" value="Dup_hybrid_motif"/>
</dbReference>
<dbReference type="SUPFAM" id="SSF51261">
    <property type="entry name" value="Duplicated hybrid motif"/>
    <property type="match status" value="1"/>
</dbReference>
<evidence type="ECO:0000313" key="5">
    <source>
        <dbReference type="EMBL" id="MPM20358.1"/>
    </source>
</evidence>
<keyword evidence="2" id="KW-0175">Coiled coil</keyword>
<feature type="domain" description="M23ase beta-sheet core" evidence="4">
    <location>
        <begin position="315"/>
        <end position="406"/>
    </location>
</feature>
<evidence type="ECO:0000256" key="2">
    <source>
        <dbReference type="SAM" id="Coils"/>
    </source>
</evidence>
<accession>A0A644XX36</accession>
<dbReference type="PANTHER" id="PTHR21666">
    <property type="entry name" value="PEPTIDASE-RELATED"/>
    <property type="match status" value="1"/>
</dbReference>
<dbReference type="InterPro" id="IPR050570">
    <property type="entry name" value="Cell_wall_metabolism_enzyme"/>
</dbReference>
<dbReference type="CDD" id="cd12797">
    <property type="entry name" value="M23_peptidase"/>
    <property type="match status" value="1"/>
</dbReference>
<comment type="caution">
    <text evidence="5">The sequence shown here is derived from an EMBL/GenBank/DDBJ whole genome shotgun (WGS) entry which is preliminary data.</text>
</comment>
<gene>
    <name evidence="5" type="primary">envC_8</name>
    <name evidence="5" type="ORF">SDC9_66787</name>
</gene>
<dbReference type="EMBL" id="VSSQ01003364">
    <property type="protein sequence ID" value="MPM20358.1"/>
    <property type="molecule type" value="Genomic_DNA"/>
</dbReference>
<dbReference type="Gene3D" id="6.10.250.3150">
    <property type="match status" value="1"/>
</dbReference>
<keyword evidence="1" id="KW-0732">Signal</keyword>
<reference evidence="5" key="1">
    <citation type="submission" date="2019-08" db="EMBL/GenBank/DDBJ databases">
        <authorList>
            <person name="Kucharzyk K."/>
            <person name="Murdoch R.W."/>
            <person name="Higgins S."/>
            <person name="Loffler F."/>
        </authorList>
    </citation>
    <scope>NUCLEOTIDE SEQUENCE</scope>
</reference>
<dbReference type="InterPro" id="IPR016047">
    <property type="entry name" value="M23ase_b-sheet_dom"/>
</dbReference>
<sequence length="412" mass="46695">MRYFLLIPCLLFCLFSTDFTLAQSNKKKQLQKQKAGIEKDIANTSALIKETQKNSKKTTQQIKLIESQILNYEDLISKTGAEMELLEQEIGSRKEKIGSLSKELNTLKSQYARMVYFAYLTRKPANRLIYLFSSRSLMMAWRRMNYFKEYSAIRKNQVKRITETRSEIETALSQLEEMRNEKLSLKSDQEKQKSALDSQKKEKDKVVKDLKKQESKLRADLKKKQKEANEIQRQIQKMIEAEIEASKKKTNTVKANNSTGTTKPNTYQMTPEEARISNTFEGNKGKIPWPVAQGTITGRFGEHPHPVLPDIKVKNNGIDISAPKGSSARAVFEGTVSAVITAPNGTTMIMVRHGEYLSVYSNISAAAVKKGSSVSSKQNLGAIATDEEGAIVLHFEIWKEKVPQNPESWISR</sequence>
<dbReference type="Gene3D" id="2.70.70.10">
    <property type="entry name" value="Glucose Permease (Domain IIA)"/>
    <property type="match status" value="1"/>
</dbReference>
<evidence type="ECO:0000256" key="1">
    <source>
        <dbReference type="ARBA" id="ARBA00022729"/>
    </source>
</evidence>
<dbReference type="AlphaFoldDB" id="A0A644XX36"/>
<keyword evidence="5" id="KW-0378">Hydrolase</keyword>
<organism evidence="5">
    <name type="scientific">bioreactor metagenome</name>
    <dbReference type="NCBI Taxonomy" id="1076179"/>
    <lineage>
        <taxon>unclassified sequences</taxon>
        <taxon>metagenomes</taxon>
        <taxon>ecological metagenomes</taxon>
    </lineage>
</organism>
<dbReference type="Pfam" id="PF01551">
    <property type="entry name" value="Peptidase_M23"/>
    <property type="match status" value="1"/>
</dbReference>
<feature type="coiled-coil region" evidence="2">
    <location>
        <begin position="27"/>
        <end position="89"/>
    </location>
</feature>
<dbReference type="PANTHER" id="PTHR21666:SF289">
    <property type="entry name" value="L-ALA--D-GLU ENDOPEPTIDASE"/>
    <property type="match status" value="1"/>
</dbReference>
<dbReference type="GO" id="GO:0004222">
    <property type="term" value="F:metalloendopeptidase activity"/>
    <property type="evidence" value="ECO:0007669"/>
    <property type="project" value="TreeGrafter"/>
</dbReference>
<protein>
    <submittedName>
        <fullName evidence="5">Murein hydrolase activator EnvC</fullName>
    </submittedName>
</protein>
<evidence type="ECO:0000259" key="4">
    <source>
        <dbReference type="Pfam" id="PF01551"/>
    </source>
</evidence>
<proteinExistence type="predicted"/>
<feature type="region of interest" description="Disordered" evidence="3">
    <location>
        <begin position="182"/>
        <end position="211"/>
    </location>
</feature>